<comment type="caution">
    <text evidence="4">The sequence shown here is derived from an EMBL/GenBank/DDBJ whole genome shotgun (WGS) entry which is preliminary data.</text>
</comment>
<feature type="domain" description="PAS" evidence="2">
    <location>
        <begin position="76"/>
        <end position="146"/>
    </location>
</feature>
<gene>
    <name evidence="4" type="ORF">DP107_10745</name>
</gene>
<dbReference type="SMART" id="SM00086">
    <property type="entry name" value="PAC"/>
    <property type="match status" value="3"/>
</dbReference>
<dbReference type="CDD" id="cd00130">
    <property type="entry name" value="PAS"/>
    <property type="match status" value="2"/>
</dbReference>
<dbReference type="InterPro" id="IPR013656">
    <property type="entry name" value="PAS_4"/>
</dbReference>
<dbReference type="InterPro" id="IPR036890">
    <property type="entry name" value="HATPase_C_sf"/>
</dbReference>
<feature type="domain" description="PAC" evidence="3">
    <location>
        <begin position="30"/>
        <end position="82"/>
    </location>
</feature>
<dbReference type="AlphaFoldDB" id="A0A554N8C7"/>
<protein>
    <recommendedName>
        <fullName evidence="6">PAS domain S-box-containing protein</fullName>
    </recommendedName>
</protein>
<dbReference type="PROSITE" id="PS50112">
    <property type="entry name" value="PAS"/>
    <property type="match status" value="1"/>
</dbReference>
<dbReference type="CDD" id="cd00075">
    <property type="entry name" value="HATPase"/>
    <property type="match status" value="1"/>
</dbReference>
<dbReference type="InterPro" id="IPR003594">
    <property type="entry name" value="HATPase_dom"/>
</dbReference>
<dbReference type="InterPro" id="IPR000700">
    <property type="entry name" value="PAS-assoc_C"/>
</dbReference>
<dbReference type="PRINTS" id="PR00344">
    <property type="entry name" value="BCTRLSENSOR"/>
</dbReference>
<dbReference type="SUPFAM" id="SSF55874">
    <property type="entry name" value="ATPase domain of HSP90 chaperone/DNA topoisomerase II/histidine kinase"/>
    <property type="match status" value="1"/>
</dbReference>
<dbReference type="SMART" id="SM00387">
    <property type="entry name" value="HATPase_c"/>
    <property type="match status" value="1"/>
</dbReference>
<keyword evidence="5" id="KW-1185">Reference proteome</keyword>
<dbReference type="PANTHER" id="PTHR43065">
    <property type="entry name" value="SENSOR HISTIDINE KINASE"/>
    <property type="match status" value="1"/>
</dbReference>
<organism evidence="4 5">
    <name type="scientific">Haloglomus irregulare</name>
    <dbReference type="NCBI Taxonomy" id="2234134"/>
    <lineage>
        <taxon>Archaea</taxon>
        <taxon>Methanobacteriati</taxon>
        <taxon>Methanobacteriota</taxon>
        <taxon>Stenosarchaea group</taxon>
        <taxon>Halobacteria</taxon>
        <taxon>Halobacteriales</taxon>
        <taxon>Natronomonadaceae</taxon>
        <taxon>Haloglomus</taxon>
    </lineage>
</organism>
<dbReference type="PROSITE" id="PS50113">
    <property type="entry name" value="PAC"/>
    <property type="match status" value="2"/>
</dbReference>
<evidence type="ECO:0000313" key="4">
    <source>
        <dbReference type="EMBL" id="TSD13645.1"/>
    </source>
</evidence>
<dbReference type="Pfam" id="PF08447">
    <property type="entry name" value="PAS_3"/>
    <property type="match status" value="1"/>
</dbReference>
<dbReference type="InterPro" id="IPR001610">
    <property type="entry name" value="PAC"/>
</dbReference>
<dbReference type="InterPro" id="IPR000014">
    <property type="entry name" value="PAS"/>
</dbReference>
<evidence type="ECO:0000259" key="2">
    <source>
        <dbReference type="PROSITE" id="PS50112"/>
    </source>
</evidence>
<dbReference type="SUPFAM" id="SSF55785">
    <property type="entry name" value="PYP-like sensor domain (PAS domain)"/>
    <property type="match status" value="3"/>
</dbReference>
<reference evidence="4 5" key="1">
    <citation type="submission" date="2018-06" db="EMBL/GenBank/DDBJ databases">
        <title>Natronomonas sp. F16-60 a new haloarchaeon isolated from a solar saltern of Isla Cristina, Huelva, Spain.</title>
        <authorList>
            <person name="Duran-Viseras A."/>
            <person name="Sanchez-Porro C."/>
            <person name="Ventosa A."/>
        </authorList>
    </citation>
    <scope>NUCLEOTIDE SEQUENCE [LARGE SCALE GENOMIC DNA]</scope>
    <source>
        <strain evidence="4 5">F16-60</strain>
    </source>
</reference>
<dbReference type="InterPro" id="IPR004358">
    <property type="entry name" value="Sig_transdc_His_kin-like_C"/>
</dbReference>
<evidence type="ECO:0000313" key="5">
    <source>
        <dbReference type="Proteomes" id="UP000319894"/>
    </source>
</evidence>
<accession>A0A554N8C7</accession>
<dbReference type="Gene3D" id="3.30.565.10">
    <property type="entry name" value="Histidine kinase-like ATPase, C-terminal domain"/>
    <property type="match status" value="1"/>
</dbReference>
<dbReference type="EMBL" id="QMDX01000006">
    <property type="protein sequence ID" value="TSD13645.1"/>
    <property type="molecule type" value="Genomic_DNA"/>
</dbReference>
<dbReference type="InterPro" id="IPR013655">
    <property type="entry name" value="PAS_fold_3"/>
</dbReference>
<dbReference type="PROSITE" id="PS50109">
    <property type="entry name" value="HIS_KIN"/>
    <property type="match status" value="1"/>
</dbReference>
<evidence type="ECO:0008006" key="6">
    <source>
        <dbReference type="Google" id="ProtNLM"/>
    </source>
</evidence>
<dbReference type="InterPro" id="IPR035965">
    <property type="entry name" value="PAS-like_dom_sf"/>
</dbReference>
<proteinExistence type="predicted"/>
<evidence type="ECO:0000259" key="1">
    <source>
        <dbReference type="PROSITE" id="PS50109"/>
    </source>
</evidence>
<name>A0A554N8C7_9EURY</name>
<dbReference type="Proteomes" id="UP000319894">
    <property type="component" value="Unassembled WGS sequence"/>
</dbReference>
<dbReference type="GO" id="GO:0016772">
    <property type="term" value="F:transferase activity, transferring phosphorus-containing groups"/>
    <property type="evidence" value="ECO:0007669"/>
    <property type="project" value="InterPro"/>
</dbReference>
<feature type="domain" description="PAC" evidence="3">
    <location>
        <begin position="270"/>
        <end position="321"/>
    </location>
</feature>
<feature type="domain" description="Histidine kinase" evidence="1">
    <location>
        <begin position="325"/>
        <end position="528"/>
    </location>
</feature>
<dbReference type="Pfam" id="PF02518">
    <property type="entry name" value="HATPase_c"/>
    <property type="match status" value="1"/>
</dbReference>
<dbReference type="InterPro" id="IPR005467">
    <property type="entry name" value="His_kinase_dom"/>
</dbReference>
<dbReference type="InParanoid" id="A0A554N8C7"/>
<dbReference type="Pfam" id="PF13426">
    <property type="entry name" value="PAS_9"/>
    <property type="match status" value="1"/>
</dbReference>
<evidence type="ECO:0000259" key="3">
    <source>
        <dbReference type="PROSITE" id="PS50113"/>
    </source>
</evidence>
<dbReference type="SMART" id="SM00091">
    <property type="entry name" value="PAS"/>
    <property type="match status" value="2"/>
</dbReference>
<dbReference type="NCBIfam" id="TIGR00229">
    <property type="entry name" value="sensory_box"/>
    <property type="match status" value="2"/>
</dbReference>
<dbReference type="Gene3D" id="3.30.450.20">
    <property type="entry name" value="PAS domain"/>
    <property type="match status" value="3"/>
</dbReference>
<sequence length="540" mass="60332">MSVAAFHPESDRASGLTDRLLQQTRIAGEASHEGWRVRADGSRFYADVRYASLESEDGASRGYAKVVHDMTEQRRQRRRTERFVEESEDVVTIVDPDGTVTYVSGSAERVFDYDPDALVGENLFDYVHPDGRERAMETFFACVEGAESATAECRLRSPDGGWFNVEGRCRNMLDDDAIDGVLVYLRNVTARKQRARRFEGIFNRTFQATGLLRPDGTVLEVNDTALEFGAGDRESVAGEHIADLAWWDHSDAERETVRDAVTRAVAGEFVRYEAEVRGADGLATIDFSAKPVHDEDGNVSLLIVEGRDITAQQRQRRHLQVLQRVMRHNIRNDLMKLRAWTQAMCEEPDAERRAEHLETVEEILDKWEGMSERMREMRRILRPANSRETTTATDSLIADAVDPVREAHDDATVLTEVPDDWIRAPATLGKAVAELVRNAVEARGDATVEVALTGPTDGWAEVVVRDDGPGMPEMEADVLENGEETPLNHGQGLGLWMVRMIVTQAGGEVSVESTADGTTVRLRLPTDRRPRTTTPVEPTE</sequence>
<dbReference type="Pfam" id="PF08448">
    <property type="entry name" value="PAS_4"/>
    <property type="match status" value="1"/>
</dbReference>